<dbReference type="Proteomes" id="UP001497516">
    <property type="component" value="Chromosome 1"/>
</dbReference>
<name>A0AAV2CJE8_9ROSI</name>
<accession>A0AAV2CJE8</accession>
<gene>
    <name evidence="2" type="ORF">LTRI10_LOCUS4375</name>
</gene>
<sequence>MNMHGAEVGSVRISGSDCRISPPNRVVDGGEGSASAKSPRRNGGTQEVEEEGLRDGSASTVLDRASTRKEREKSPVKVLVRRHHDPRRQIFPPNLTIRRYRGTQEYEEEGNHTEEGEIEGIWRVTSEEGEVWSSGRGNEG</sequence>
<evidence type="ECO:0000313" key="2">
    <source>
        <dbReference type="EMBL" id="CAL1356695.1"/>
    </source>
</evidence>
<feature type="region of interest" description="Disordered" evidence="1">
    <location>
        <begin position="1"/>
        <end position="140"/>
    </location>
</feature>
<dbReference type="EMBL" id="OZ034813">
    <property type="protein sequence ID" value="CAL1356695.1"/>
    <property type="molecule type" value="Genomic_DNA"/>
</dbReference>
<proteinExistence type="predicted"/>
<evidence type="ECO:0000256" key="1">
    <source>
        <dbReference type="SAM" id="MobiDB-lite"/>
    </source>
</evidence>
<keyword evidence="3" id="KW-1185">Reference proteome</keyword>
<dbReference type="AlphaFoldDB" id="A0AAV2CJE8"/>
<organism evidence="2 3">
    <name type="scientific">Linum trigynum</name>
    <dbReference type="NCBI Taxonomy" id="586398"/>
    <lineage>
        <taxon>Eukaryota</taxon>
        <taxon>Viridiplantae</taxon>
        <taxon>Streptophyta</taxon>
        <taxon>Embryophyta</taxon>
        <taxon>Tracheophyta</taxon>
        <taxon>Spermatophyta</taxon>
        <taxon>Magnoliopsida</taxon>
        <taxon>eudicotyledons</taxon>
        <taxon>Gunneridae</taxon>
        <taxon>Pentapetalae</taxon>
        <taxon>rosids</taxon>
        <taxon>fabids</taxon>
        <taxon>Malpighiales</taxon>
        <taxon>Linaceae</taxon>
        <taxon>Linum</taxon>
    </lineage>
</organism>
<reference evidence="2 3" key="1">
    <citation type="submission" date="2024-04" db="EMBL/GenBank/DDBJ databases">
        <authorList>
            <person name="Fracassetti M."/>
        </authorList>
    </citation>
    <scope>NUCLEOTIDE SEQUENCE [LARGE SCALE GENOMIC DNA]</scope>
</reference>
<evidence type="ECO:0000313" key="3">
    <source>
        <dbReference type="Proteomes" id="UP001497516"/>
    </source>
</evidence>
<feature type="compositionally biased region" description="Basic and acidic residues" evidence="1">
    <location>
        <begin position="65"/>
        <end position="75"/>
    </location>
</feature>
<protein>
    <submittedName>
        <fullName evidence="2">Uncharacterized protein</fullName>
    </submittedName>
</protein>